<keyword evidence="14" id="KW-1185">Reference proteome</keyword>
<keyword evidence="9" id="KW-1133">Transmembrane helix</keyword>
<feature type="domain" description="Signal transduction histidine kinase subgroup 3 dimerisation and phosphoacceptor" evidence="11">
    <location>
        <begin position="257"/>
        <end position="322"/>
    </location>
</feature>
<evidence type="ECO:0000256" key="5">
    <source>
        <dbReference type="ARBA" id="ARBA00022741"/>
    </source>
</evidence>
<dbReference type="GO" id="GO:0000155">
    <property type="term" value="F:phosphorelay sensor kinase activity"/>
    <property type="evidence" value="ECO:0007669"/>
    <property type="project" value="InterPro"/>
</dbReference>
<dbReference type="InterPro" id="IPR025828">
    <property type="entry name" value="Put_sensor_dom"/>
</dbReference>
<accession>A0AA41Q6S5</accession>
<dbReference type="EC" id="2.7.13.3" evidence="2"/>
<keyword evidence="4" id="KW-0808">Transferase</keyword>
<feature type="transmembrane region" description="Helical" evidence="9">
    <location>
        <begin position="38"/>
        <end position="60"/>
    </location>
</feature>
<dbReference type="AlphaFoldDB" id="A0AA41Q6S5"/>
<keyword evidence="8" id="KW-0902">Two-component regulatory system</keyword>
<evidence type="ECO:0000256" key="9">
    <source>
        <dbReference type="SAM" id="Phobius"/>
    </source>
</evidence>
<evidence type="ECO:0000256" key="8">
    <source>
        <dbReference type="ARBA" id="ARBA00023012"/>
    </source>
</evidence>
<dbReference type="SUPFAM" id="SSF55874">
    <property type="entry name" value="ATPase domain of HSP90 chaperone/DNA topoisomerase II/histidine kinase"/>
    <property type="match status" value="1"/>
</dbReference>
<dbReference type="CDD" id="cd16917">
    <property type="entry name" value="HATPase_UhpB-NarQ-NarX-like"/>
    <property type="match status" value="1"/>
</dbReference>
<dbReference type="InterPro" id="IPR011712">
    <property type="entry name" value="Sig_transdc_His_kin_sub3_dim/P"/>
</dbReference>
<dbReference type="PANTHER" id="PTHR24421">
    <property type="entry name" value="NITRATE/NITRITE SENSOR PROTEIN NARX-RELATED"/>
    <property type="match status" value="1"/>
</dbReference>
<dbReference type="Proteomes" id="UP001165378">
    <property type="component" value="Unassembled WGS sequence"/>
</dbReference>
<keyword evidence="3" id="KW-0597">Phosphoprotein</keyword>
<keyword evidence="9" id="KW-0812">Transmembrane</keyword>
<dbReference type="InterPro" id="IPR036890">
    <property type="entry name" value="HATPase_C_sf"/>
</dbReference>
<evidence type="ECO:0000259" key="11">
    <source>
        <dbReference type="Pfam" id="PF07730"/>
    </source>
</evidence>
<feature type="domain" description="Putative sensor" evidence="12">
    <location>
        <begin position="37"/>
        <end position="229"/>
    </location>
</feature>
<evidence type="ECO:0000259" key="12">
    <source>
        <dbReference type="Pfam" id="PF13796"/>
    </source>
</evidence>
<dbReference type="Pfam" id="PF07730">
    <property type="entry name" value="HisKA_3"/>
    <property type="match status" value="1"/>
</dbReference>
<reference evidence="13" key="1">
    <citation type="submission" date="2022-01" db="EMBL/GenBank/DDBJ databases">
        <title>Genome-Based Taxonomic Classification of the Phylum Actinobacteria.</title>
        <authorList>
            <person name="Gao Y."/>
        </authorList>
    </citation>
    <scope>NUCLEOTIDE SEQUENCE</scope>
    <source>
        <strain evidence="13">KLBMP 8922</strain>
    </source>
</reference>
<dbReference type="Gene3D" id="3.30.565.10">
    <property type="entry name" value="Histidine kinase-like ATPase, C-terminal domain"/>
    <property type="match status" value="1"/>
</dbReference>
<evidence type="ECO:0000256" key="7">
    <source>
        <dbReference type="ARBA" id="ARBA00022840"/>
    </source>
</evidence>
<evidence type="ECO:0000256" key="4">
    <source>
        <dbReference type="ARBA" id="ARBA00022679"/>
    </source>
</evidence>
<evidence type="ECO:0000313" key="14">
    <source>
        <dbReference type="Proteomes" id="UP001165378"/>
    </source>
</evidence>
<dbReference type="Gene3D" id="1.20.5.1930">
    <property type="match status" value="1"/>
</dbReference>
<dbReference type="InterPro" id="IPR003594">
    <property type="entry name" value="HATPase_dom"/>
</dbReference>
<protein>
    <recommendedName>
        <fullName evidence="2">histidine kinase</fullName>
        <ecNumber evidence="2">2.7.13.3</ecNumber>
    </recommendedName>
</protein>
<dbReference type="Pfam" id="PF13796">
    <property type="entry name" value="Sensor"/>
    <property type="match status" value="1"/>
</dbReference>
<evidence type="ECO:0000256" key="1">
    <source>
        <dbReference type="ARBA" id="ARBA00000085"/>
    </source>
</evidence>
<dbReference type="Pfam" id="PF02518">
    <property type="entry name" value="HATPase_c"/>
    <property type="match status" value="1"/>
</dbReference>
<feature type="transmembrane region" description="Helical" evidence="9">
    <location>
        <begin position="188"/>
        <end position="209"/>
    </location>
</feature>
<gene>
    <name evidence="13" type="ORF">LZ495_35660</name>
</gene>
<comment type="catalytic activity">
    <reaction evidence="1">
        <text>ATP + protein L-histidine = ADP + protein N-phospho-L-histidine.</text>
        <dbReference type="EC" id="2.7.13.3"/>
    </reaction>
</comment>
<evidence type="ECO:0000259" key="10">
    <source>
        <dbReference type="Pfam" id="PF02518"/>
    </source>
</evidence>
<sequence length="442" mass="47187">MSTAGITVPGAEPRVPVSRPSFWRAPFSARVWGETMHLTLNLFVGILGFIHVVVFVALGIGLTPLFLMGLPLIGATVMACRGWGTLERGRAKALMGEVVGKPAPFRQKTPGFTGWVKSSLADGSGWRAALYLVLMLPWGIFTFAMAVATWAVTLAMITYPLTQPLYREADMPGALLRGDGPHAPGDDVYLAGFGTVTLVFAVGVVLLFLTPQIIRGLAWVDRTMVRGLLGPAFLSRQVEELKVSRGAAVDTAASDMRRIERDLHDGAQARLVSLAMDLGLAKEKMNSDPDAAQRMVVEAHNEVKLALRELRDLARGIHPAVLTDRGLDAALSAVAAKCTVPVTVTVDLPRRPSAPVEQVAYYTVSELLTNVSKHSGATSATVRVWVENDRLTLEVADDGHGGADPAHGTGLAGLVERVRSVDGTLAVDSPKGRGTRVKVTLP</sequence>
<keyword evidence="9" id="KW-0472">Membrane</keyword>
<organism evidence="13 14">
    <name type="scientific">Yinghuangia soli</name>
    <dbReference type="NCBI Taxonomy" id="2908204"/>
    <lineage>
        <taxon>Bacteria</taxon>
        <taxon>Bacillati</taxon>
        <taxon>Actinomycetota</taxon>
        <taxon>Actinomycetes</taxon>
        <taxon>Kitasatosporales</taxon>
        <taxon>Streptomycetaceae</taxon>
        <taxon>Yinghuangia</taxon>
    </lineage>
</organism>
<evidence type="ECO:0000256" key="2">
    <source>
        <dbReference type="ARBA" id="ARBA00012438"/>
    </source>
</evidence>
<dbReference type="RefSeq" id="WP_235057300.1">
    <property type="nucleotide sequence ID" value="NZ_JAKFHA010000035.1"/>
</dbReference>
<dbReference type="InterPro" id="IPR050482">
    <property type="entry name" value="Sensor_HK_TwoCompSys"/>
</dbReference>
<feature type="domain" description="Histidine kinase/HSP90-like ATPase" evidence="10">
    <location>
        <begin position="361"/>
        <end position="442"/>
    </location>
</feature>
<dbReference type="PANTHER" id="PTHR24421:SF10">
    <property type="entry name" value="NITRATE_NITRITE SENSOR PROTEIN NARQ"/>
    <property type="match status" value="1"/>
</dbReference>
<evidence type="ECO:0000256" key="6">
    <source>
        <dbReference type="ARBA" id="ARBA00022777"/>
    </source>
</evidence>
<dbReference type="GO" id="GO:0005524">
    <property type="term" value="F:ATP binding"/>
    <property type="evidence" value="ECO:0007669"/>
    <property type="project" value="UniProtKB-KW"/>
</dbReference>
<keyword evidence="7" id="KW-0067">ATP-binding</keyword>
<evidence type="ECO:0000256" key="3">
    <source>
        <dbReference type="ARBA" id="ARBA00022553"/>
    </source>
</evidence>
<keyword evidence="5" id="KW-0547">Nucleotide-binding</keyword>
<dbReference type="EMBL" id="JAKFHA010000035">
    <property type="protein sequence ID" value="MCF2532523.1"/>
    <property type="molecule type" value="Genomic_DNA"/>
</dbReference>
<name>A0AA41Q6S5_9ACTN</name>
<proteinExistence type="predicted"/>
<keyword evidence="6 13" id="KW-0418">Kinase</keyword>
<dbReference type="GO" id="GO:0046983">
    <property type="term" value="F:protein dimerization activity"/>
    <property type="evidence" value="ECO:0007669"/>
    <property type="project" value="InterPro"/>
</dbReference>
<feature type="transmembrane region" description="Helical" evidence="9">
    <location>
        <begin position="128"/>
        <end position="157"/>
    </location>
</feature>
<feature type="transmembrane region" description="Helical" evidence="9">
    <location>
        <begin position="66"/>
        <end position="84"/>
    </location>
</feature>
<dbReference type="GO" id="GO:0016020">
    <property type="term" value="C:membrane"/>
    <property type="evidence" value="ECO:0007669"/>
    <property type="project" value="InterPro"/>
</dbReference>
<evidence type="ECO:0000313" key="13">
    <source>
        <dbReference type="EMBL" id="MCF2532523.1"/>
    </source>
</evidence>
<comment type="caution">
    <text evidence="13">The sequence shown here is derived from an EMBL/GenBank/DDBJ whole genome shotgun (WGS) entry which is preliminary data.</text>
</comment>